<dbReference type="SUPFAM" id="SSF56112">
    <property type="entry name" value="Protein kinase-like (PK-like)"/>
    <property type="match status" value="1"/>
</dbReference>
<dbReference type="SMART" id="SM00220">
    <property type="entry name" value="S_TKc"/>
    <property type="match status" value="1"/>
</dbReference>
<dbReference type="PROSITE" id="PS50011">
    <property type="entry name" value="PROTEIN_KINASE_DOM"/>
    <property type="match status" value="1"/>
</dbReference>
<organism evidence="5 6">
    <name type="scientific">Elsinoe batatas</name>
    <dbReference type="NCBI Taxonomy" id="2601811"/>
    <lineage>
        <taxon>Eukaryota</taxon>
        <taxon>Fungi</taxon>
        <taxon>Dikarya</taxon>
        <taxon>Ascomycota</taxon>
        <taxon>Pezizomycotina</taxon>
        <taxon>Dothideomycetes</taxon>
        <taxon>Dothideomycetidae</taxon>
        <taxon>Myriangiales</taxon>
        <taxon>Elsinoaceae</taxon>
        <taxon>Elsinoe</taxon>
    </lineage>
</organism>
<evidence type="ECO:0000313" key="5">
    <source>
        <dbReference type="EMBL" id="KAG8628914.1"/>
    </source>
</evidence>
<accession>A0A8K0L5L8</accession>
<feature type="region of interest" description="Disordered" evidence="3">
    <location>
        <begin position="194"/>
        <end position="283"/>
    </location>
</feature>
<dbReference type="Pfam" id="PF00069">
    <property type="entry name" value="Pkinase"/>
    <property type="match status" value="1"/>
</dbReference>
<dbReference type="Proteomes" id="UP000809789">
    <property type="component" value="Unassembled WGS sequence"/>
</dbReference>
<feature type="region of interest" description="Disordered" evidence="3">
    <location>
        <begin position="330"/>
        <end position="397"/>
    </location>
</feature>
<evidence type="ECO:0000256" key="3">
    <source>
        <dbReference type="SAM" id="MobiDB-lite"/>
    </source>
</evidence>
<feature type="region of interest" description="Disordered" evidence="3">
    <location>
        <begin position="1"/>
        <end position="28"/>
    </location>
</feature>
<feature type="compositionally biased region" description="Acidic residues" evidence="3">
    <location>
        <begin position="365"/>
        <end position="375"/>
    </location>
</feature>
<dbReference type="AlphaFoldDB" id="A0A8K0L5L8"/>
<keyword evidence="2" id="KW-0067">ATP-binding</keyword>
<evidence type="ECO:0000259" key="4">
    <source>
        <dbReference type="PROSITE" id="PS50011"/>
    </source>
</evidence>
<dbReference type="GO" id="GO:0005524">
    <property type="term" value="F:ATP binding"/>
    <property type="evidence" value="ECO:0007669"/>
    <property type="project" value="UniProtKB-KW"/>
</dbReference>
<dbReference type="GO" id="GO:0035556">
    <property type="term" value="P:intracellular signal transduction"/>
    <property type="evidence" value="ECO:0007669"/>
    <property type="project" value="TreeGrafter"/>
</dbReference>
<gene>
    <name evidence="5" type="ORF">KVT40_002779</name>
</gene>
<dbReference type="GO" id="GO:0004674">
    <property type="term" value="F:protein serine/threonine kinase activity"/>
    <property type="evidence" value="ECO:0007669"/>
    <property type="project" value="TreeGrafter"/>
</dbReference>
<dbReference type="PANTHER" id="PTHR24346">
    <property type="entry name" value="MAP/MICROTUBULE AFFINITY-REGULATING KINASE"/>
    <property type="match status" value="1"/>
</dbReference>
<protein>
    <recommendedName>
        <fullName evidence="4">Protein kinase domain-containing protein</fullName>
    </recommendedName>
</protein>
<dbReference type="PANTHER" id="PTHR24346:SF30">
    <property type="entry name" value="MATERNAL EMBRYONIC LEUCINE ZIPPER KINASE"/>
    <property type="match status" value="1"/>
</dbReference>
<name>A0A8K0L5L8_9PEZI</name>
<sequence length="734" mass="79856">MSGAAIPRHHHASTRPRDDEVQAAPQPDLPVELTTRLTQGPDTVAQYGTKTIANDIAVTTTDPGDHLGIVHSPARPVQALHQRRQSKAQTLHNLQVQTDLSPTARQSFGLSQLDKALPSQDTTSSITAAAAAARHLSPTQVHQPTGLSPMSSYFSNYNSQLHGSHSFDYGSSLSPASALPSPALSAMIDLTPLPSPIYPGDGTPKRTLSKRSSRQNSLQSTLGARPIPIEGGISRSNSTNSHGSPRKKKQYGSLLPAAVEASAAHSTSPSSHGSSKGHGRNRSISDFVPEALTNVRPRVATLGAASLKPEEARTIGARNEGMHREEYLASRRGHTKSGLVQSTSSDPAKTIPSPPPSNKSVTESELSEEEQEQEGVDYFRVHSLSKDPNTPSKKRKWRSLKMIGKGTFSKVFLATSQPLPPSSPTTSIDESKLDPAKLVAVKICEHGPAGGADEERIKHSLDREIAILKMVSHPSIVRLKAMEEEPHRTLLVLTYCTGGDLFVLASERRDLLREPLVQRMFSELVAATRYLHSNWIVHRDIKLENVLVNVPFAQLSASSLTTPQTHPFPLITLTDLGLSRQIPPPPASPLLTTRCGSEDYAAPELLLGQPYDGRCTDAWALGVLLYALMEGRLPFDAPPGRPDRSKNTHRIARCDWIWCRFGDEEGEWDAERGKGWEGARLLVEGLLRKVRMGRWEMERVEGAAWVKDGVRVEGGVRRREDDGGWVLSPGAQGA</sequence>
<dbReference type="InterPro" id="IPR008271">
    <property type="entry name" value="Ser/Thr_kinase_AS"/>
</dbReference>
<dbReference type="GO" id="GO:0005737">
    <property type="term" value="C:cytoplasm"/>
    <property type="evidence" value="ECO:0007669"/>
    <property type="project" value="TreeGrafter"/>
</dbReference>
<dbReference type="InterPro" id="IPR011009">
    <property type="entry name" value="Kinase-like_dom_sf"/>
</dbReference>
<evidence type="ECO:0000256" key="1">
    <source>
        <dbReference type="ARBA" id="ARBA00022741"/>
    </source>
</evidence>
<dbReference type="PROSITE" id="PS00108">
    <property type="entry name" value="PROTEIN_KINASE_ST"/>
    <property type="match status" value="1"/>
</dbReference>
<feature type="compositionally biased region" description="Polar residues" evidence="3">
    <location>
        <begin position="234"/>
        <end position="243"/>
    </location>
</feature>
<comment type="caution">
    <text evidence="5">The sequence shown here is derived from an EMBL/GenBank/DDBJ whole genome shotgun (WGS) entry which is preliminary data.</text>
</comment>
<dbReference type="Gene3D" id="1.10.510.10">
    <property type="entry name" value="Transferase(Phosphotransferase) domain 1"/>
    <property type="match status" value="1"/>
</dbReference>
<dbReference type="InterPro" id="IPR000719">
    <property type="entry name" value="Prot_kinase_dom"/>
</dbReference>
<feature type="domain" description="Protein kinase" evidence="4">
    <location>
        <begin position="397"/>
        <end position="706"/>
    </location>
</feature>
<keyword evidence="1" id="KW-0547">Nucleotide-binding</keyword>
<keyword evidence="6" id="KW-1185">Reference proteome</keyword>
<feature type="compositionally biased region" description="Polar residues" evidence="3">
    <location>
        <begin position="338"/>
        <end position="347"/>
    </location>
</feature>
<dbReference type="OrthoDB" id="410920at2759"/>
<reference evidence="5" key="1">
    <citation type="submission" date="2021-07" db="EMBL/GenBank/DDBJ databases">
        <title>Elsinoe batatas strain:CRI-CJ2 Genome sequencing and assembly.</title>
        <authorList>
            <person name="Huang L."/>
        </authorList>
    </citation>
    <scope>NUCLEOTIDE SEQUENCE</scope>
    <source>
        <strain evidence="5">CRI-CJ2</strain>
    </source>
</reference>
<proteinExistence type="predicted"/>
<dbReference type="EMBL" id="JAESVG020000003">
    <property type="protein sequence ID" value="KAG8628914.1"/>
    <property type="molecule type" value="Genomic_DNA"/>
</dbReference>
<evidence type="ECO:0000313" key="6">
    <source>
        <dbReference type="Proteomes" id="UP000809789"/>
    </source>
</evidence>
<feature type="compositionally biased region" description="Low complexity" evidence="3">
    <location>
        <begin position="261"/>
        <end position="274"/>
    </location>
</feature>
<evidence type="ECO:0000256" key="2">
    <source>
        <dbReference type="ARBA" id="ARBA00022840"/>
    </source>
</evidence>